<sequence length="110" mass="12246">MITKRPQIGKNKTKVHYGPKNITRKREPLNLLLNCLILDGILRLGVPDSPLSTIPPSSWVSLARAKPLGSEGATVSLSTRWPSETTLRKSNFLLSSLGYKKETCSFYFSK</sequence>
<protein>
    <submittedName>
        <fullName evidence="1">Uncharacterized protein</fullName>
    </submittedName>
</protein>
<dbReference type="EMBL" id="OX451737">
    <property type="protein sequence ID" value="CAI8601274.1"/>
    <property type="molecule type" value="Genomic_DNA"/>
</dbReference>
<name>A0AAV0ZSN9_VICFA</name>
<reference evidence="1 2" key="1">
    <citation type="submission" date="2023-01" db="EMBL/GenBank/DDBJ databases">
        <authorList>
            <person name="Kreplak J."/>
        </authorList>
    </citation>
    <scope>NUCLEOTIDE SEQUENCE [LARGE SCALE GENOMIC DNA]</scope>
</reference>
<dbReference type="Proteomes" id="UP001157006">
    <property type="component" value="Chromosome 2"/>
</dbReference>
<proteinExistence type="predicted"/>
<evidence type="ECO:0000313" key="2">
    <source>
        <dbReference type="Proteomes" id="UP001157006"/>
    </source>
</evidence>
<accession>A0AAV0ZSN9</accession>
<keyword evidence="2" id="KW-1185">Reference proteome</keyword>
<organism evidence="1 2">
    <name type="scientific">Vicia faba</name>
    <name type="common">Broad bean</name>
    <name type="synonym">Faba vulgaris</name>
    <dbReference type="NCBI Taxonomy" id="3906"/>
    <lineage>
        <taxon>Eukaryota</taxon>
        <taxon>Viridiplantae</taxon>
        <taxon>Streptophyta</taxon>
        <taxon>Embryophyta</taxon>
        <taxon>Tracheophyta</taxon>
        <taxon>Spermatophyta</taxon>
        <taxon>Magnoliopsida</taxon>
        <taxon>eudicotyledons</taxon>
        <taxon>Gunneridae</taxon>
        <taxon>Pentapetalae</taxon>
        <taxon>rosids</taxon>
        <taxon>fabids</taxon>
        <taxon>Fabales</taxon>
        <taxon>Fabaceae</taxon>
        <taxon>Papilionoideae</taxon>
        <taxon>50 kb inversion clade</taxon>
        <taxon>NPAAA clade</taxon>
        <taxon>Hologalegina</taxon>
        <taxon>IRL clade</taxon>
        <taxon>Fabeae</taxon>
        <taxon>Vicia</taxon>
    </lineage>
</organism>
<gene>
    <name evidence="1" type="ORF">VFH_II264560</name>
</gene>
<evidence type="ECO:0000313" key="1">
    <source>
        <dbReference type="EMBL" id="CAI8601274.1"/>
    </source>
</evidence>
<dbReference type="AlphaFoldDB" id="A0AAV0ZSN9"/>